<protein>
    <submittedName>
        <fullName evidence="2">Uncharacterized protein</fullName>
    </submittedName>
</protein>
<feature type="signal peptide" evidence="1">
    <location>
        <begin position="1"/>
        <end position="20"/>
    </location>
</feature>
<evidence type="ECO:0000313" key="2">
    <source>
        <dbReference type="EMBL" id="CAF3697564.1"/>
    </source>
</evidence>
<feature type="chain" id="PRO_5032859384" evidence="1">
    <location>
        <begin position="21"/>
        <end position="267"/>
    </location>
</feature>
<dbReference type="Proteomes" id="UP000663836">
    <property type="component" value="Unassembled WGS sequence"/>
</dbReference>
<keyword evidence="1" id="KW-0732">Signal</keyword>
<name>A0A818UIE4_9BILA</name>
<reference evidence="2" key="1">
    <citation type="submission" date="2021-02" db="EMBL/GenBank/DDBJ databases">
        <authorList>
            <person name="Nowell W R."/>
        </authorList>
    </citation>
    <scope>NUCLEOTIDE SEQUENCE</scope>
</reference>
<dbReference type="AlphaFoldDB" id="A0A818UIE4"/>
<evidence type="ECO:0000313" key="3">
    <source>
        <dbReference type="Proteomes" id="UP000663836"/>
    </source>
</evidence>
<gene>
    <name evidence="2" type="ORF">JBS370_LOCUS9282</name>
</gene>
<sequence>MLQIGIFLLATIYIFKFADASVQCEQKNVTIQWSTVVPNTPSTTHLIATWFCWKQGIYDHTYWSFSYQSSRYSYVDYVINHSNGNIVVLNVDRLGVGYTSGLIATGFLHVKNPDGATAFINSLYPVQLDPKFSHKSIPTGYLTTNPFNNTRNIDPNVISLDELLKQTGTTGEISTIGPASLSTVTQLIPNRIPVLVVIGQYNVIFYNPLAITLSYGEPTIIEQREQSSYSNIIKTYVLQRSGHHINLHLNAQEWYEQALIWTREHFL</sequence>
<evidence type="ECO:0000256" key="1">
    <source>
        <dbReference type="SAM" id="SignalP"/>
    </source>
</evidence>
<accession>A0A818UIE4</accession>
<organism evidence="2 3">
    <name type="scientific">Rotaria sordida</name>
    <dbReference type="NCBI Taxonomy" id="392033"/>
    <lineage>
        <taxon>Eukaryota</taxon>
        <taxon>Metazoa</taxon>
        <taxon>Spiralia</taxon>
        <taxon>Gnathifera</taxon>
        <taxon>Rotifera</taxon>
        <taxon>Eurotatoria</taxon>
        <taxon>Bdelloidea</taxon>
        <taxon>Philodinida</taxon>
        <taxon>Philodinidae</taxon>
        <taxon>Rotaria</taxon>
    </lineage>
</organism>
<comment type="caution">
    <text evidence="2">The sequence shown here is derived from an EMBL/GenBank/DDBJ whole genome shotgun (WGS) entry which is preliminary data.</text>
</comment>
<proteinExistence type="predicted"/>
<dbReference type="EMBL" id="CAJOBD010000623">
    <property type="protein sequence ID" value="CAF3697564.1"/>
    <property type="molecule type" value="Genomic_DNA"/>
</dbReference>